<proteinExistence type="predicted"/>
<protein>
    <submittedName>
        <fullName evidence="1">Uncharacterized protein</fullName>
    </submittedName>
</protein>
<dbReference type="AlphaFoldDB" id="A0A841R6X4"/>
<reference evidence="1 2" key="1">
    <citation type="submission" date="2020-08" db="EMBL/GenBank/DDBJ databases">
        <title>Genomic Encyclopedia of Type Strains, Phase IV (KMG-IV): sequencing the most valuable type-strain genomes for metagenomic binning, comparative biology and taxonomic classification.</title>
        <authorList>
            <person name="Goeker M."/>
        </authorList>
    </citation>
    <scope>NUCLEOTIDE SEQUENCE [LARGE SCALE GENOMIC DNA]</scope>
    <source>
        <strain evidence="1 2">DSM 2461</strain>
    </source>
</reference>
<keyword evidence="2" id="KW-1185">Reference proteome</keyword>
<dbReference type="EMBL" id="JACHGJ010000002">
    <property type="protein sequence ID" value="MBB6479586.1"/>
    <property type="molecule type" value="Genomic_DNA"/>
</dbReference>
<sequence>MSYRRFLLPWLILSVFILSCSGKEKTEPSADLQFFYLELCPGCEEYETADRLAEQVRSLGGTASNIIHDEDAAAMKKLLEEKGLERIAHALPLLLVEKNFFVGYEDIESEILRLKEELATELP</sequence>
<organism evidence="1 2">
    <name type="scientific">Spirochaeta isovalerica</name>
    <dbReference type="NCBI Taxonomy" id="150"/>
    <lineage>
        <taxon>Bacteria</taxon>
        <taxon>Pseudomonadati</taxon>
        <taxon>Spirochaetota</taxon>
        <taxon>Spirochaetia</taxon>
        <taxon>Spirochaetales</taxon>
        <taxon>Spirochaetaceae</taxon>
        <taxon>Spirochaeta</taxon>
    </lineage>
</organism>
<gene>
    <name evidence="1" type="ORF">HNR50_001244</name>
</gene>
<dbReference type="RefSeq" id="WP_184744962.1">
    <property type="nucleotide sequence ID" value="NZ_JACHGJ010000002.1"/>
</dbReference>
<evidence type="ECO:0000313" key="1">
    <source>
        <dbReference type="EMBL" id="MBB6479586.1"/>
    </source>
</evidence>
<evidence type="ECO:0000313" key="2">
    <source>
        <dbReference type="Proteomes" id="UP000587760"/>
    </source>
</evidence>
<name>A0A841R6X4_9SPIO</name>
<dbReference type="PROSITE" id="PS51257">
    <property type="entry name" value="PROKAR_LIPOPROTEIN"/>
    <property type="match status" value="1"/>
</dbReference>
<comment type="caution">
    <text evidence="1">The sequence shown here is derived from an EMBL/GenBank/DDBJ whole genome shotgun (WGS) entry which is preliminary data.</text>
</comment>
<dbReference type="Proteomes" id="UP000587760">
    <property type="component" value="Unassembled WGS sequence"/>
</dbReference>
<accession>A0A841R6X4</accession>